<dbReference type="KEGG" id="nin:NADRNF5_0722"/>
<evidence type="ECO:0000313" key="5">
    <source>
        <dbReference type="Proteomes" id="UP000032408"/>
    </source>
</evidence>
<evidence type="ECO:0000256" key="1">
    <source>
        <dbReference type="ARBA" id="ARBA00022630"/>
    </source>
</evidence>
<dbReference type="InterPro" id="IPR050407">
    <property type="entry name" value="Geranylgeranyl_reductase"/>
</dbReference>
<dbReference type="EMBL" id="CP011070">
    <property type="protein sequence ID" value="AJW70417.1"/>
    <property type="molecule type" value="Genomic_DNA"/>
</dbReference>
<protein>
    <submittedName>
        <fullName evidence="4">FAD binding domain protein</fullName>
    </submittedName>
</protein>
<gene>
    <name evidence="4" type="ORF">NADRNF5_0722</name>
</gene>
<dbReference type="InterPro" id="IPR036188">
    <property type="entry name" value="FAD/NAD-bd_sf"/>
</dbReference>
<dbReference type="NCBIfam" id="TIGR02032">
    <property type="entry name" value="GG-red-SF"/>
    <property type="match status" value="1"/>
</dbReference>
<accession>A0A0D5C200</accession>
<dbReference type="PRINTS" id="PR00420">
    <property type="entry name" value="RNGMNOXGNASE"/>
</dbReference>
<dbReference type="PANTHER" id="PTHR42685">
    <property type="entry name" value="GERANYLGERANYL DIPHOSPHATE REDUCTASE"/>
    <property type="match status" value="1"/>
</dbReference>
<keyword evidence="2" id="KW-0560">Oxidoreductase</keyword>
<dbReference type="GO" id="GO:0016628">
    <property type="term" value="F:oxidoreductase activity, acting on the CH-CH group of donors, NAD or NADP as acceptor"/>
    <property type="evidence" value="ECO:0007669"/>
    <property type="project" value="InterPro"/>
</dbReference>
<dbReference type="PANTHER" id="PTHR42685:SF18">
    <property type="entry name" value="DIGERANYLGERANYLGLYCEROPHOSPHOLIPID REDUCTASE"/>
    <property type="match status" value="1"/>
</dbReference>
<feature type="domain" description="FAD-dependent oxidoreductase 2 FAD-binding" evidence="3">
    <location>
        <begin position="4"/>
        <end position="51"/>
    </location>
</feature>
<dbReference type="GeneID" id="24819952"/>
<sequence length="378" mass="41699">MYFDVVVAGGSVAGLLCAREIASKGFSVLVIEEDYEIGTPEHCGGLVSIAGLEELGIIPFRKTFEHMIDSAEITSPNGNSFTINSKNQKVVEISRRELDKQIAFQAQKNGAVIKVRTSFQEITDTGIRTNEEKIDCKILVDARGVSSLIHKDRTGILSSAQYEIYSNWIKKGKVEVIFDQEKFPGFFAWIIPSGEGKGKVGVAGRGINVAETLDKILEERKNFSVIRKIFAPIWIKGPIDNFVEGKIVIVGDAAGQAKPTTAGGIFTSGMGGVYAGQAISKFLETNDKTVLEEYQRKWMHRFGKEFEKQSLARKILERIDNNTINKLFESITPEITKEISEKDDFDFHTGSIIKLLGVKGSLKTAQTLIGGELKKLLS</sequence>
<dbReference type="RefSeq" id="WP_048115748.1">
    <property type="nucleotide sequence ID" value="NZ_CP011070.1"/>
</dbReference>
<dbReference type="AlphaFoldDB" id="A0A0D5C200"/>
<name>A0A0D5C200_9ARCH</name>
<evidence type="ECO:0000256" key="2">
    <source>
        <dbReference type="ARBA" id="ARBA00023002"/>
    </source>
</evidence>
<keyword evidence="1" id="KW-0285">Flavoprotein</keyword>
<proteinExistence type="predicted"/>
<dbReference type="Pfam" id="PF00890">
    <property type="entry name" value="FAD_binding_2"/>
    <property type="match status" value="1"/>
</dbReference>
<evidence type="ECO:0000259" key="3">
    <source>
        <dbReference type="Pfam" id="PF00890"/>
    </source>
</evidence>
<evidence type="ECO:0000313" key="4">
    <source>
        <dbReference type="EMBL" id="AJW70417.1"/>
    </source>
</evidence>
<dbReference type="Proteomes" id="UP000032408">
    <property type="component" value="Chromosome"/>
</dbReference>
<dbReference type="STRING" id="1580092.NADRNF5_0722"/>
<reference evidence="4 5" key="2">
    <citation type="journal article" date="2016" name="ISME J.">
        <title>Physiological and genomic characterization of two novel marine thaumarchaeal strains indicates niche differentiation.</title>
        <authorList>
            <person name="Bayer B."/>
            <person name="Vojvoda J."/>
            <person name="Offre P."/>
            <person name="Alves R.J."/>
            <person name="Elisabeth N.H."/>
            <person name="Garcia J.A."/>
            <person name="Volland J.M."/>
            <person name="Srivastava A."/>
            <person name="Schleper C."/>
            <person name="Herndl G.J."/>
        </authorList>
    </citation>
    <scope>NUCLEOTIDE SEQUENCE [LARGE SCALE GENOMIC DNA]</scope>
    <source>
        <strain evidence="4 5">NF5</strain>
    </source>
</reference>
<dbReference type="SUPFAM" id="SSF51905">
    <property type="entry name" value="FAD/NAD(P)-binding domain"/>
    <property type="match status" value="1"/>
</dbReference>
<dbReference type="Gene3D" id="3.50.50.60">
    <property type="entry name" value="FAD/NAD(P)-binding domain"/>
    <property type="match status" value="1"/>
</dbReference>
<dbReference type="HOGENOM" id="CLU_024648_0_1_2"/>
<dbReference type="OrthoDB" id="46008at2157"/>
<dbReference type="InterPro" id="IPR003953">
    <property type="entry name" value="FAD-dep_OxRdtase_2_FAD-bd"/>
</dbReference>
<reference evidence="5" key="1">
    <citation type="submission" date="2015-03" db="EMBL/GenBank/DDBJ databases">
        <title>Characterization of two novel Thaumarchaeota isolated from the Northern Adriatic Sea.</title>
        <authorList>
            <person name="Bayer B."/>
            <person name="Vojvoda J."/>
            <person name="Offre P."/>
            <person name="Srivastava A."/>
            <person name="Elisabeth N."/>
            <person name="Garcia J.A.L."/>
            <person name="Schleper C."/>
            <person name="Herndl G.J."/>
        </authorList>
    </citation>
    <scope>NUCLEOTIDE SEQUENCE [LARGE SCALE GENOMIC DNA]</scope>
    <source>
        <strain evidence="5">NF5</strain>
    </source>
</reference>
<dbReference type="Gene3D" id="3.30.9.10">
    <property type="entry name" value="D-Amino Acid Oxidase, subunit A, domain 2"/>
    <property type="match status" value="1"/>
</dbReference>
<dbReference type="InterPro" id="IPR011777">
    <property type="entry name" value="Geranylgeranyl_Rdtase_fam"/>
</dbReference>
<keyword evidence="5" id="KW-1185">Reference proteome</keyword>
<organism evidence="4 5">
    <name type="scientific">Nitrosopumilus adriaticus</name>
    <dbReference type="NCBI Taxonomy" id="1580092"/>
    <lineage>
        <taxon>Archaea</taxon>
        <taxon>Nitrososphaerota</taxon>
        <taxon>Nitrososphaeria</taxon>
        <taxon>Nitrosopumilales</taxon>
        <taxon>Nitrosopumilaceae</taxon>
        <taxon>Nitrosopumilus</taxon>
    </lineage>
</organism>